<proteinExistence type="predicted"/>
<gene>
    <name evidence="1" type="ORF">BD289DRAFT_239440</name>
</gene>
<sequence length="103" mass="11432">MIKLAYFPGVASFAVAVEYLWSRSTIGVISVFPKWKSLWKTGLSGLIQHTCPGSHTACSGMYVDCKVRNKGNDKEAVLFDHLDSSFQITKYHAGLLRPLLEVV</sequence>
<reference evidence="1 2" key="1">
    <citation type="journal article" date="2018" name="Mycol. Prog.">
        <title>Coniella lustricola, a new species from submerged detritus.</title>
        <authorList>
            <person name="Raudabaugh D.B."/>
            <person name="Iturriaga T."/>
            <person name="Carver A."/>
            <person name="Mondo S."/>
            <person name="Pangilinan J."/>
            <person name="Lipzen A."/>
            <person name="He G."/>
            <person name="Amirebrahimi M."/>
            <person name="Grigoriev I.V."/>
            <person name="Miller A.N."/>
        </authorList>
    </citation>
    <scope>NUCLEOTIDE SEQUENCE [LARGE SCALE GENOMIC DNA]</scope>
    <source>
        <strain evidence="1 2">B22-T-1</strain>
    </source>
</reference>
<dbReference type="EMBL" id="KZ678377">
    <property type="protein sequence ID" value="PSS02474.1"/>
    <property type="molecule type" value="Genomic_DNA"/>
</dbReference>
<evidence type="ECO:0000313" key="2">
    <source>
        <dbReference type="Proteomes" id="UP000241462"/>
    </source>
</evidence>
<accession>A0A2T3AL76</accession>
<name>A0A2T3AL76_9PEZI</name>
<dbReference type="Proteomes" id="UP000241462">
    <property type="component" value="Unassembled WGS sequence"/>
</dbReference>
<protein>
    <submittedName>
        <fullName evidence="1">Uncharacterized protein</fullName>
    </submittedName>
</protein>
<organism evidence="1 2">
    <name type="scientific">Coniella lustricola</name>
    <dbReference type="NCBI Taxonomy" id="2025994"/>
    <lineage>
        <taxon>Eukaryota</taxon>
        <taxon>Fungi</taxon>
        <taxon>Dikarya</taxon>
        <taxon>Ascomycota</taxon>
        <taxon>Pezizomycotina</taxon>
        <taxon>Sordariomycetes</taxon>
        <taxon>Sordariomycetidae</taxon>
        <taxon>Diaporthales</taxon>
        <taxon>Schizoparmaceae</taxon>
        <taxon>Coniella</taxon>
    </lineage>
</organism>
<keyword evidence="2" id="KW-1185">Reference proteome</keyword>
<dbReference type="InParanoid" id="A0A2T3AL76"/>
<dbReference type="AlphaFoldDB" id="A0A2T3AL76"/>
<evidence type="ECO:0000313" key="1">
    <source>
        <dbReference type="EMBL" id="PSS02474.1"/>
    </source>
</evidence>